<evidence type="ECO:0000256" key="1">
    <source>
        <dbReference type="SAM" id="MobiDB-lite"/>
    </source>
</evidence>
<keyword evidence="2" id="KW-1185">Reference proteome</keyword>
<feature type="region of interest" description="Disordered" evidence="1">
    <location>
        <begin position="1"/>
        <end position="67"/>
    </location>
</feature>
<organism evidence="2 3">
    <name type="scientific">Panagrolaimus superbus</name>
    <dbReference type="NCBI Taxonomy" id="310955"/>
    <lineage>
        <taxon>Eukaryota</taxon>
        <taxon>Metazoa</taxon>
        <taxon>Ecdysozoa</taxon>
        <taxon>Nematoda</taxon>
        <taxon>Chromadorea</taxon>
        <taxon>Rhabditida</taxon>
        <taxon>Tylenchina</taxon>
        <taxon>Panagrolaimomorpha</taxon>
        <taxon>Panagrolaimoidea</taxon>
        <taxon>Panagrolaimidae</taxon>
        <taxon>Panagrolaimus</taxon>
    </lineage>
</organism>
<proteinExistence type="predicted"/>
<dbReference type="WBParaSite" id="PSU_v2.g9100.t1">
    <property type="protein sequence ID" value="PSU_v2.g9100.t1"/>
    <property type="gene ID" value="PSU_v2.g9100"/>
</dbReference>
<evidence type="ECO:0000313" key="2">
    <source>
        <dbReference type="Proteomes" id="UP000887577"/>
    </source>
</evidence>
<name>A0A914Z9V6_9BILA</name>
<protein>
    <submittedName>
        <fullName evidence="3">Uncharacterized protein</fullName>
    </submittedName>
</protein>
<reference evidence="3" key="1">
    <citation type="submission" date="2022-11" db="UniProtKB">
        <authorList>
            <consortium name="WormBaseParasite"/>
        </authorList>
    </citation>
    <scope>IDENTIFICATION</scope>
</reference>
<feature type="region of interest" description="Disordered" evidence="1">
    <location>
        <begin position="348"/>
        <end position="423"/>
    </location>
</feature>
<dbReference type="AlphaFoldDB" id="A0A914Z9V6"/>
<feature type="region of interest" description="Disordered" evidence="1">
    <location>
        <begin position="505"/>
        <end position="555"/>
    </location>
</feature>
<dbReference type="Proteomes" id="UP000887577">
    <property type="component" value="Unplaced"/>
</dbReference>
<feature type="compositionally biased region" description="Polar residues" evidence="1">
    <location>
        <begin position="10"/>
        <end position="29"/>
    </location>
</feature>
<feature type="compositionally biased region" description="Low complexity" evidence="1">
    <location>
        <begin position="520"/>
        <end position="539"/>
    </location>
</feature>
<accession>A0A914Z9V6</accession>
<feature type="compositionally biased region" description="Polar residues" evidence="1">
    <location>
        <begin position="540"/>
        <end position="555"/>
    </location>
</feature>
<sequence length="555" mass="59794">MASKIGNKFHYNSNSSSTSTAGMFTSNPEYNKDAHEHNSVNAYVDPPPQASRNEKDEMPPPRTLSPRNCYNTIAEDYMSYDAVVDSRKASAAQAYPIRQVSIMSGSESTTNMASAVSAKLSDRPITEVSDYLMMNNGFKIPDEPLRFPMKEARSYVSDISDSNESCYSSAAKRAKRESTSDFGDDPNAHNQRTYSLGSKPPLTTMPIARDLSDITTLNPTSEEFKIDDIRKRAHSAGSKTWTRGTYRKVTESQDIRNRTNSFGTSSALAALRRQRQPKFIENDDHAVIDFSDGSNKGSMASIDSPLARSRNSSVGLHATNIRNAAETAAVASSNLIVEKLAAIKVEPSASPRGHGGYGHGYGYDDSMSSSTSSSTSKQSSSNRRGSAPDTSPLITDSDYVLMPGPGKTSRSTKLKKIPEKGSDTEEFDTMELNSSSYFDEDEEMMEELITPKRAYVTGTTLNQGGLEYAVIATSSAGPTARPAPSPSSLPIIQSFAPPLPISTQTSFSGGASTPPIGIITAPSFSTTAASSPKHSSASPNQNHCEYTVINPSTNK</sequence>
<feature type="compositionally biased region" description="Low complexity" evidence="1">
    <location>
        <begin position="363"/>
        <end position="385"/>
    </location>
</feature>
<evidence type="ECO:0000313" key="3">
    <source>
        <dbReference type="WBParaSite" id="PSU_v2.g9100.t1"/>
    </source>
</evidence>
<feature type="region of interest" description="Disordered" evidence="1">
    <location>
        <begin position="168"/>
        <end position="202"/>
    </location>
</feature>